<dbReference type="GO" id="GO:0006777">
    <property type="term" value="P:Mo-molybdopterin cofactor biosynthetic process"/>
    <property type="evidence" value="ECO:0007669"/>
    <property type="project" value="TreeGrafter"/>
</dbReference>
<dbReference type="InterPro" id="IPR001453">
    <property type="entry name" value="MoaB/Mog_dom"/>
</dbReference>
<dbReference type="AlphaFoldDB" id="A0A557SXE8"/>
<dbReference type="Pfam" id="PF03453">
    <property type="entry name" value="MoeA_N"/>
    <property type="match status" value="1"/>
</dbReference>
<dbReference type="SUPFAM" id="SSF63882">
    <property type="entry name" value="MoeA N-terminal region -like"/>
    <property type="match status" value="1"/>
</dbReference>
<dbReference type="PANTHER" id="PTHR10192:SF5">
    <property type="entry name" value="GEPHYRIN"/>
    <property type="match status" value="1"/>
</dbReference>
<dbReference type="RefSeq" id="WP_144728673.1">
    <property type="nucleotide sequence ID" value="NZ_ML675579.1"/>
</dbReference>
<keyword evidence="3" id="KW-1185">Reference proteome</keyword>
<dbReference type="OrthoDB" id="31371at2157"/>
<dbReference type="EMBL" id="VOAH01000003">
    <property type="protein sequence ID" value="TVP41287.1"/>
    <property type="molecule type" value="Genomic_DNA"/>
</dbReference>
<dbReference type="Gene3D" id="3.90.105.10">
    <property type="entry name" value="Molybdopterin biosynthesis moea protein, domain 2"/>
    <property type="match status" value="1"/>
</dbReference>
<dbReference type="InterPro" id="IPR036688">
    <property type="entry name" value="MoeA_C_domain_IV_sf"/>
</dbReference>
<protein>
    <submittedName>
        <fullName evidence="2">Molybdopterin molybdotransferase</fullName>
    </submittedName>
</protein>
<dbReference type="GO" id="GO:0005829">
    <property type="term" value="C:cytosol"/>
    <property type="evidence" value="ECO:0007669"/>
    <property type="project" value="TreeGrafter"/>
</dbReference>
<dbReference type="Gene3D" id="3.40.980.10">
    <property type="entry name" value="MoaB/Mog-like domain"/>
    <property type="match status" value="1"/>
</dbReference>
<evidence type="ECO:0000259" key="1">
    <source>
        <dbReference type="SMART" id="SM00852"/>
    </source>
</evidence>
<organism evidence="2 3">
    <name type="scientific">Candidatus Nitrosocosmicus arcticus</name>
    <dbReference type="NCBI Taxonomy" id="2035267"/>
    <lineage>
        <taxon>Archaea</taxon>
        <taxon>Nitrososphaerota</taxon>
        <taxon>Nitrososphaeria</taxon>
        <taxon>Nitrososphaerales</taxon>
        <taxon>Nitrososphaeraceae</taxon>
        <taxon>Candidatus Nitrosocosmicus</taxon>
    </lineage>
</organism>
<gene>
    <name evidence="2" type="primary">moeA</name>
    <name evidence="2" type="ORF">NARC_30001</name>
</gene>
<dbReference type="SUPFAM" id="SSF53218">
    <property type="entry name" value="Molybdenum cofactor biosynthesis proteins"/>
    <property type="match status" value="1"/>
</dbReference>
<dbReference type="GO" id="GO:0061599">
    <property type="term" value="F:molybdopterin molybdotransferase activity"/>
    <property type="evidence" value="ECO:0007669"/>
    <property type="project" value="TreeGrafter"/>
</dbReference>
<dbReference type="Proteomes" id="UP000315289">
    <property type="component" value="Unassembled WGS sequence"/>
</dbReference>
<dbReference type="CDD" id="cd00887">
    <property type="entry name" value="MoeA"/>
    <property type="match status" value="1"/>
</dbReference>
<dbReference type="InterPro" id="IPR036425">
    <property type="entry name" value="MoaB/Mog-like_dom_sf"/>
</dbReference>
<dbReference type="InterPro" id="IPR036135">
    <property type="entry name" value="MoeA_linker/N_sf"/>
</dbReference>
<proteinExistence type="predicted"/>
<sequence length="430" mass="47458">MKKNSDLYFTVDRAFKILLENITVPKRIELVPVFESLGRILKDDVIAQENIPIHNSSHMDGYAIKSTDVTIASKKNPVLLKISHSESILGNLPHHIMKKGEAFRIQTGGYMPLKSDAVIPIENIKIINNDLVEIVKPIEKGSFVYSAGSDIKKGKKVLSKELAIRVQHMGLLASLGISKISVFKKPLVSIIPTGNELTNDIERNKGNKEKKVVNINGHIISSLVSGLGGISIDMGVTPDDVDILKRKMNHALKTTDLIITIGGTSAGKQDIVKSTIDSMASSRIIAHKIKLDRGRVTGLAAVNKKPILIMPGPIQGTLNAFFVFARPLISLFSGQTTINVFTVSAIMVEDWTCRKKFHDFRKIVYVNLIKFKDKFYANPIIGETQSMSLIVDTNGYVIVHENVTNLFKGDVVQVNILPGYSYVNDIQFMG</sequence>
<accession>A0A557SXE8</accession>
<feature type="domain" description="MoaB/Mog" evidence="1">
    <location>
        <begin position="189"/>
        <end position="331"/>
    </location>
</feature>
<dbReference type="InterPro" id="IPR038987">
    <property type="entry name" value="MoeA-like"/>
</dbReference>
<comment type="caution">
    <text evidence="2">The sequence shown here is derived from an EMBL/GenBank/DDBJ whole genome shotgun (WGS) entry which is preliminary data.</text>
</comment>
<evidence type="ECO:0000313" key="2">
    <source>
        <dbReference type="EMBL" id="TVP41287.1"/>
    </source>
</evidence>
<dbReference type="PANTHER" id="PTHR10192">
    <property type="entry name" value="MOLYBDOPTERIN BIOSYNTHESIS PROTEIN"/>
    <property type="match status" value="1"/>
</dbReference>
<dbReference type="Gene3D" id="2.170.190.11">
    <property type="entry name" value="Molybdopterin biosynthesis moea protein, domain 3"/>
    <property type="match status" value="1"/>
</dbReference>
<name>A0A557SXE8_9ARCH</name>
<dbReference type="Pfam" id="PF00994">
    <property type="entry name" value="MoCF_biosynth"/>
    <property type="match status" value="1"/>
</dbReference>
<dbReference type="SUPFAM" id="SSF63867">
    <property type="entry name" value="MoeA C-terminal domain-like"/>
    <property type="match status" value="1"/>
</dbReference>
<keyword evidence="2" id="KW-0808">Transferase</keyword>
<dbReference type="InterPro" id="IPR005110">
    <property type="entry name" value="MoeA_linker/N"/>
</dbReference>
<dbReference type="Gene3D" id="2.40.340.10">
    <property type="entry name" value="MoeA, C-terminal, domain IV"/>
    <property type="match status" value="1"/>
</dbReference>
<reference evidence="2 3" key="1">
    <citation type="journal article" date="2019" name="Front. Microbiol.">
        <title>Ammonia Oxidation by the Arctic Terrestrial Thaumarchaeote Candidatus Nitrosocosmicus arcticus Is Stimulated by Increasing Temperatures.</title>
        <authorList>
            <person name="Alves R.J.E."/>
            <person name="Kerou M."/>
            <person name="Zappe A."/>
            <person name="Bittner R."/>
            <person name="Abby S.S."/>
            <person name="Schmidt H.A."/>
            <person name="Pfeifer K."/>
            <person name="Schleper C."/>
        </authorList>
    </citation>
    <scope>NUCLEOTIDE SEQUENCE [LARGE SCALE GENOMIC DNA]</scope>
    <source>
        <strain evidence="2 3">Kfb</strain>
    </source>
</reference>
<evidence type="ECO:0000313" key="3">
    <source>
        <dbReference type="Proteomes" id="UP000315289"/>
    </source>
</evidence>
<dbReference type="SMART" id="SM00852">
    <property type="entry name" value="MoCF_biosynth"/>
    <property type="match status" value="1"/>
</dbReference>